<dbReference type="InterPro" id="IPR021889">
    <property type="entry name" value="DUF3500"/>
</dbReference>
<dbReference type="AlphaFoldDB" id="A0A177BUN1"/>
<evidence type="ECO:0000313" key="2">
    <source>
        <dbReference type="Proteomes" id="UP000077069"/>
    </source>
</evidence>
<dbReference type="GeneID" id="28759361"/>
<dbReference type="Pfam" id="PF12006">
    <property type="entry name" value="DUF3500"/>
    <property type="match status" value="1"/>
</dbReference>
<name>A0A177BUN1_9PLEO</name>
<dbReference type="STRING" id="1460663.A0A177BUN1"/>
<gene>
    <name evidence="1" type="ORF">CC84DRAFT_1130879</name>
</gene>
<dbReference type="RefSeq" id="XP_018029539.1">
    <property type="nucleotide sequence ID" value="XM_018175875.1"/>
</dbReference>
<dbReference type="PANTHER" id="PTHR37489">
    <property type="entry name" value="DUF3500 DOMAIN-CONTAINING PROTEIN"/>
    <property type="match status" value="1"/>
</dbReference>
<sequence>MPSTLHRMSSFEEASAAFRAHLPDLATPRFTTAAEQDVYEYAKFFQDNHAPPWLFELTQAWAKLYEEPFKGVTSDGNVKEGLYEARDEGIDIESIVKKAEDLLSKLDEQQSKKLKYPVNAKEWRAWSNPEILLRPFGLRLEEVPEATNDAIHKVIEASLSPEGYQKALASMRINHFLGECVKLPKIMNKDSYNFLLFGTPSASPSSPWGWLLYGHHLDIACFFRGPQITISPTFTGAEPNIIDAGPWKGTEILHKKGNIGLKLMQSLTSEQQQTAQIYKNLRDDGMKQTGDLATDRWNKDDQRHLCGAFRDNRIVPYEGVTVSSLTPDQQSLVLEIAEEMLLYLPTKSRQLRLDQIKSHFEETYFSWIGGYGDDDAFYYRIQSPVVILEFDHHSGVFLSNTEPKKFHTHTIVRTPNAGDYGQAIRATEHRL</sequence>
<evidence type="ECO:0000313" key="1">
    <source>
        <dbReference type="EMBL" id="OAF99173.1"/>
    </source>
</evidence>
<dbReference type="Proteomes" id="UP000077069">
    <property type="component" value="Unassembled WGS sequence"/>
</dbReference>
<proteinExistence type="predicted"/>
<organism evidence="1 2">
    <name type="scientific">Paraphaeosphaeria sporulosa</name>
    <dbReference type="NCBI Taxonomy" id="1460663"/>
    <lineage>
        <taxon>Eukaryota</taxon>
        <taxon>Fungi</taxon>
        <taxon>Dikarya</taxon>
        <taxon>Ascomycota</taxon>
        <taxon>Pezizomycotina</taxon>
        <taxon>Dothideomycetes</taxon>
        <taxon>Pleosporomycetidae</taxon>
        <taxon>Pleosporales</taxon>
        <taxon>Massarineae</taxon>
        <taxon>Didymosphaeriaceae</taxon>
        <taxon>Paraphaeosphaeria</taxon>
    </lineage>
</organism>
<reference evidence="1 2" key="1">
    <citation type="submission" date="2016-05" db="EMBL/GenBank/DDBJ databases">
        <title>Comparative analysis of secretome profiles of manganese(II)-oxidizing ascomycete fungi.</title>
        <authorList>
            <consortium name="DOE Joint Genome Institute"/>
            <person name="Zeiner C.A."/>
            <person name="Purvine S.O."/>
            <person name="Zink E.M."/>
            <person name="Wu S."/>
            <person name="Pasa-Tolic L."/>
            <person name="Chaput D.L."/>
            <person name="Haridas S."/>
            <person name="Grigoriev I.V."/>
            <person name="Santelli C.M."/>
            <person name="Hansel C.M."/>
        </authorList>
    </citation>
    <scope>NUCLEOTIDE SEQUENCE [LARGE SCALE GENOMIC DNA]</scope>
    <source>
        <strain evidence="1 2">AP3s5-JAC2a</strain>
    </source>
</reference>
<keyword evidence="2" id="KW-1185">Reference proteome</keyword>
<dbReference type="OrthoDB" id="4539697at2759"/>
<dbReference type="InParanoid" id="A0A177BUN1"/>
<accession>A0A177BUN1</accession>
<dbReference type="EMBL" id="KV441562">
    <property type="protein sequence ID" value="OAF99173.1"/>
    <property type="molecule type" value="Genomic_DNA"/>
</dbReference>
<dbReference type="PANTHER" id="PTHR37489:SF1">
    <property type="entry name" value="DUF3500 DOMAIN-CONTAINING PROTEIN"/>
    <property type="match status" value="1"/>
</dbReference>
<evidence type="ECO:0008006" key="3">
    <source>
        <dbReference type="Google" id="ProtNLM"/>
    </source>
</evidence>
<protein>
    <recommendedName>
        <fullName evidence="3">DUF3500 domain-containing protein</fullName>
    </recommendedName>
</protein>